<evidence type="ECO:0000313" key="1">
    <source>
        <dbReference type="EMBL" id="ORE18475.1"/>
    </source>
</evidence>
<protein>
    <submittedName>
        <fullName evidence="1">Uncharacterized protein</fullName>
    </submittedName>
</protein>
<dbReference type="AlphaFoldDB" id="A0A1X0S2C9"/>
<dbReference type="Proteomes" id="UP000242381">
    <property type="component" value="Unassembled WGS sequence"/>
</dbReference>
<organism evidence="1 2">
    <name type="scientific">Rhizopus microsporus</name>
    <dbReference type="NCBI Taxonomy" id="58291"/>
    <lineage>
        <taxon>Eukaryota</taxon>
        <taxon>Fungi</taxon>
        <taxon>Fungi incertae sedis</taxon>
        <taxon>Mucoromycota</taxon>
        <taxon>Mucoromycotina</taxon>
        <taxon>Mucoromycetes</taxon>
        <taxon>Mucorales</taxon>
        <taxon>Mucorineae</taxon>
        <taxon>Rhizopodaceae</taxon>
        <taxon>Rhizopus</taxon>
    </lineage>
</organism>
<accession>A0A1X0S2C9</accession>
<reference evidence="1 2" key="1">
    <citation type="journal article" date="2016" name="Proc. Natl. Acad. Sci. U.S.A.">
        <title>Lipid metabolic changes in an early divergent fungus govern the establishment of a mutualistic symbiosis with endobacteria.</title>
        <authorList>
            <person name="Lastovetsky O.A."/>
            <person name="Gaspar M.L."/>
            <person name="Mondo S.J."/>
            <person name="LaButti K.M."/>
            <person name="Sandor L."/>
            <person name="Grigoriev I.V."/>
            <person name="Henry S.A."/>
            <person name="Pawlowska T.E."/>
        </authorList>
    </citation>
    <scope>NUCLEOTIDE SEQUENCE [LARGE SCALE GENOMIC DNA]</scope>
    <source>
        <strain evidence="1 2">ATCC 11559</strain>
    </source>
</reference>
<sequence>MTRLTATTFLFLLEPEEFECISELPVLNIARLTSFLLAVSIHLQDYQRIHNYYCQDNWPQKLKFKAYINKKKGAQETVKRLFDNSKKYNTSSTVGAKNQNSPTG</sequence>
<proteinExistence type="predicted"/>
<name>A0A1X0S2C9_RHIZD</name>
<dbReference type="EMBL" id="KV921329">
    <property type="protein sequence ID" value="ORE18475.1"/>
    <property type="molecule type" value="Genomic_DNA"/>
</dbReference>
<gene>
    <name evidence="1" type="ORF">BCV71DRAFT_234887</name>
</gene>
<evidence type="ECO:0000313" key="2">
    <source>
        <dbReference type="Proteomes" id="UP000242381"/>
    </source>
</evidence>